<reference evidence="4 5" key="1">
    <citation type="submission" date="2019-05" db="EMBL/GenBank/DDBJ databases">
        <title>Mumia sp. nov., isolated from the intestinal contents of plateau pika (Ochotona curzoniae) in the Qinghai-Tibet plateau of China.</title>
        <authorList>
            <person name="Tian Z."/>
        </authorList>
    </citation>
    <scope>NUCLEOTIDE SEQUENCE [LARGE SCALE GENOMIC DNA]</scope>
    <source>
        <strain evidence="5">527</strain>
    </source>
</reference>
<dbReference type="OrthoDB" id="9816550at2"/>
<sequence>MSSPKHKQLMPLRRPRAILVLFVSLAVGAAVISTSAPSPALVAGPELVVNGSFDDGTVGWRTNDARNSTLAVVSGDGAGPYASVTSSSTRTVVLNDRVNTVARTTAGTRYRVSASVRGSQPKVSGQLRVREVAGKDVTVHRSTFYLTDTGWTTVEVEFETVSDGGSLDLNVLAWKNAAGRALEIDDVSMMELFEPGTEPTPTPTPTATPTTSVPTPPAPTASPTRPAPTPSPSATPTPTSSPTTPTASPSPTAPPPPPTGVLSNGCRYSARGIPACGAYFGAAVGGNADPTAFERAVGGTLGVRRTYWSPTQVDGAVKTAAADLEAGRLPWISFKLPHSWAEMAQGAGDAWARDIAQRLDELDGPVWLAFHHEPEGDGPIAEWTRLQQRLAPVVRAEADNVAYTIVLTGWNQLHGAPEYALDALWPKGVKVDVAGFDVYNFYGSTKDGPVRLEPTDMKAYFKEFAAWSKATGVKWGLAETGFTDMASLDHPAWISETYDALVDAGGIAFTYFNSPLNSSSSWVITSAQKEGAFGAVLKRSPRLPAGG</sequence>
<dbReference type="GO" id="GO:0016798">
    <property type="term" value="F:hydrolase activity, acting on glycosyl bonds"/>
    <property type="evidence" value="ECO:0007669"/>
    <property type="project" value="InterPro"/>
</dbReference>
<feature type="compositionally biased region" description="Low complexity" evidence="2">
    <location>
        <begin position="236"/>
        <end position="250"/>
    </location>
</feature>
<comment type="caution">
    <text evidence="4">The sequence shown here is derived from an EMBL/GenBank/DDBJ whole genome shotgun (WGS) entry which is preliminary data.</text>
</comment>
<dbReference type="InterPro" id="IPR017853">
    <property type="entry name" value="GH"/>
</dbReference>
<organism evidence="4 5">
    <name type="scientific">Mumia zhuanghuii</name>
    <dbReference type="NCBI Taxonomy" id="2585211"/>
    <lineage>
        <taxon>Bacteria</taxon>
        <taxon>Bacillati</taxon>
        <taxon>Actinomycetota</taxon>
        <taxon>Actinomycetes</taxon>
        <taxon>Propionibacteriales</taxon>
        <taxon>Nocardioidaceae</taxon>
        <taxon>Mumia</taxon>
    </lineage>
</organism>
<dbReference type="RefSeq" id="WP_139105187.1">
    <property type="nucleotide sequence ID" value="NZ_VDFR01000011.1"/>
</dbReference>
<dbReference type="PRINTS" id="PR01217">
    <property type="entry name" value="PRICHEXTENSN"/>
</dbReference>
<proteinExistence type="predicted"/>
<dbReference type="Gene3D" id="2.60.120.260">
    <property type="entry name" value="Galactose-binding domain-like"/>
    <property type="match status" value="1"/>
</dbReference>
<dbReference type="SUPFAM" id="SSF51445">
    <property type="entry name" value="(Trans)glycosidases"/>
    <property type="match status" value="1"/>
</dbReference>
<dbReference type="InterPro" id="IPR003305">
    <property type="entry name" value="CenC_carb-bd"/>
</dbReference>
<accession>A0A5C4MXJ0</accession>
<dbReference type="Pfam" id="PF02018">
    <property type="entry name" value="CBM_4_9"/>
    <property type="match status" value="1"/>
</dbReference>
<dbReference type="SUPFAM" id="SSF49785">
    <property type="entry name" value="Galactose-binding domain-like"/>
    <property type="match status" value="1"/>
</dbReference>
<dbReference type="InterPro" id="IPR008979">
    <property type="entry name" value="Galactose-bd-like_sf"/>
</dbReference>
<evidence type="ECO:0000256" key="2">
    <source>
        <dbReference type="SAM" id="MobiDB-lite"/>
    </source>
</evidence>
<feature type="domain" description="CBM-cenC" evidence="3">
    <location>
        <begin position="46"/>
        <end position="173"/>
    </location>
</feature>
<protein>
    <submittedName>
        <fullName evidence="4">Carbohydrate-binding protein CenC</fullName>
    </submittedName>
</protein>
<feature type="region of interest" description="Disordered" evidence="2">
    <location>
        <begin position="193"/>
        <end position="262"/>
    </location>
</feature>
<evidence type="ECO:0000313" key="4">
    <source>
        <dbReference type="EMBL" id="TNC50877.1"/>
    </source>
</evidence>
<name>A0A5C4MXJ0_9ACTN</name>
<dbReference type="EMBL" id="VDFR01000011">
    <property type="protein sequence ID" value="TNC50877.1"/>
    <property type="molecule type" value="Genomic_DNA"/>
</dbReference>
<dbReference type="AlphaFoldDB" id="A0A5C4MXJ0"/>
<dbReference type="Gene3D" id="3.20.20.80">
    <property type="entry name" value="Glycosidases"/>
    <property type="match status" value="1"/>
</dbReference>
<dbReference type="Proteomes" id="UP000306740">
    <property type="component" value="Unassembled WGS sequence"/>
</dbReference>
<evidence type="ECO:0000259" key="3">
    <source>
        <dbReference type="Pfam" id="PF02018"/>
    </source>
</evidence>
<feature type="compositionally biased region" description="Pro residues" evidence="2">
    <location>
        <begin position="214"/>
        <end position="235"/>
    </location>
</feature>
<keyword evidence="1" id="KW-0378">Hydrolase</keyword>
<evidence type="ECO:0000313" key="5">
    <source>
        <dbReference type="Proteomes" id="UP000306740"/>
    </source>
</evidence>
<evidence type="ECO:0000256" key="1">
    <source>
        <dbReference type="ARBA" id="ARBA00022801"/>
    </source>
</evidence>
<gene>
    <name evidence="4" type="ORF">FHE65_02560</name>
</gene>